<organism evidence="2 3">
    <name type="scientific">Funneliformis geosporum</name>
    <dbReference type="NCBI Taxonomy" id="1117311"/>
    <lineage>
        <taxon>Eukaryota</taxon>
        <taxon>Fungi</taxon>
        <taxon>Fungi incertae sedis</taxon>
        <taxon>Mucoromycota</taxon>
        <taxon>Glomeromycotina</taxon>
        <taxon>Glomeromycetes</taxon>
        <taxon>Glomerales</taxon>
        <taxon>Glomeraceae</taxon>
        <taxon>Funneliformis</taxon>
    </lineage>
</organism>
<dbReference type="SUPFAM" id="SSF52047">
    <property type="entry name" value="RNI-like"/>
    <property type="match status" value="1"/>
</dbReference>
<dbReference type="Proteomes" id="UP001153678">
    <property type="component" value="Unassembled WGS sequence"/>
</dbReference>
<feature type="domain" description="F-box" evidence="1">
    <location>
        <begin position="5"/>
        <end position="48"/>
    </location>
</feature>
<keyword evidence="3" id="KW-1185">Reference proteome</keyword>
<reference evidence="2" key="1">
    <citation type="submission" date="2022-08" db="EMBL/GenBank/DDBJ databases">
        <authorList>
            <person name="Kallberg Y."/>
            <person name="Tangrot J."/>
            <person name="Rosling A."/>
        </authorList>
    </citation>
    <scope>NUCLEOTIDE SEQUENCE</scope>
    <source>
        <strain evidence="2">Wild A</strain>
    </source>
</reference>
<dbReference type="InterPro" id="IPR032675">
    <property type="entry name" value="LRR_dom_sf"/>
</dbReference>
<accession>A0A9W4WUV4</accession>
<evidence type="ECO:0000259" key="1">
    <source>
        <dbReference type="Pfam" id="PF12937"/>
    </source>
</evidence>
<evidence type="ECO:0000313" key="2">
    <source>
        <dbReference type="EMBL" id="CAI2173842.1"/>
    </source>
</evidence>
<proteinExistence type="predicted"/>
<dbReference type="InterPro" id="IPR001810">
    <property type="entry name" value="F-box_dom"/>
</dbReference>
<protein>
    <submittedName>
        <fullName evidence="2">17746_t:CDS:1</fullName>
    </submittedName>
</protein>
<dbReference type="AlphaFoldDB" id="A0A9W4WUV4"/>
<comment type="caution">
    <text evidence="2">The sequence shown here is derived from an EMBL/GenBank/DDBJ whole genome shotgun (WGS) entry which is preliminary data.</text>
</comment>
<gene>
    <name evidence="2" type="ORF">FWILDA_LOCUS6291</name>
</gene>
<dbReference type="EMBL" id="CAMKVN010001122">
    <property type="protein sequence ID" value="CAI2173842.1"/>
    <property type="molecule type" value="Genomic_DNA"/>
</dbReference>
<dbReference type="OrthoDB" id="3219396at2759"/>
<dbReference type="Gene3D" id="3.80.10.10">
    <property type="entry name" value="Ribonuclease Inhibitor"/>
    <property type="match status" value="1"/>
</dbReference>
<evidence type="ECO:0000313" key="3">
    <source>
        <dbReference type="Proteomes" id="UP001153678"/>
    </source>
</evidence>
<dbReference type="Pfam" id="PF12937">
    <property type="entry name" value="F-box-like"/>
    <property type="match status" value="1"/>
</dbReference>
<name>A0A9W4WUV4_9GLOM</name>
<sequence>MSSISLPDDVFYEMLQKLDDRPTLYNCLLVNRNWCRIAVPSLYRDPFNQPSDHLYYRLLIQTYLKCMDFEEREHLNHPKNLLPRESSTLFPYVKYLERYSVRELTAATNNFLIYETEGIDDKQKYITTSQSGKIFLMNKEHRLRFQEALVHLFLRQSENLVVFDVKSAFFRSDFMDLDFFGEILTKLIKIPSFQLAITNEIENFCTKKFLGFLEFMTNNCSQFSEFRINLNNPFKYINLSSLLCNLMQQQDNLNRIFLTTDMHSNVLSSLKSYNLLTSIGLSFIKFNDKIIESLLKCINLSKLKLDHCDGLTPDYCKILSNGSFRKLKDLSIGVNRWNHQSTASLIKSVGGPSIERLTITNHSQIIVRIVSELAGYLPSTTKHLTFNTYQTISSHELNNILNRSNCSFVSLDFRFDINHDLLNIILNYATEKRCLKYLGLASYADYAVYINYFNPLNQNFLSQFEKCGVKIVKFHGDQYSC</sequence>